<gene>
    <name evidence="2" type="ORF">CYCCA115_LOCUS15038</name>
</gene>
<feature type="compositionally biased region" description="Basic and acidic residues" evidence="1">
    <location>
        <begin position="1"/>
        <end position="14"/>
    </location>
</feature>
<proteinExistence type="predicted"/>
<feature type="compositionally biased region" description="Basic and acidic residues" evidence="1">
    <location>
        <begin position="632"/>
        <end position="655"/>
    </location>
</feature>
<sequence>MDDQLELHMQRCLENEDDSSNDQDSDLQQLLALQSSRHTTSHKETAKTSSVVNQVGESSSIDEKEDSKPSQEQRQESSDNTIRPQSPKLPLDPRLDCHMIPSNKAQEPPFTNVTQRFLWWIAQLVDSQFESHGGVIVITVLGFLVVASIFHWDWDFRWSASTGFLIMMIITQQKQISDNDDNYKIMVGTSRHITSDNNAGRSGNVDQKKLLEETKEKVSHLLGLAGAPPPLWPLDLDQSTRSHDNGHATVDGTNVEVKTKEDNNQQENVAEADLSTVLPSLVHCVESHVQFLLTIDQSLDYLRTSASIHLGLGPQSQCVERVEQAAMAREFRCRKRQQTKTNNPSEYNEKKSHRGLLKPQRGPSKSVLSLVTLRRNLAKAMIHQSGTLQAFWKHLYEHQESSDVESEDGYPEVKEPLLEMPHIVNLAWIKDARHVLAKSLSGTVEEIILLLQSSSSKDKRLFHTSKIRFWLDDSDVQTRQLTHYLRGMLLLPNEGIVGAVELSAVRSVENPNDPLFHTLLNFRTQLDALGAALWSCQQYCNSSNDQNMIADAILDKVPDGVLNGDLNLEEDSSLSQKEWWSKIQQISKTCRAFENEISQIYFPQEVDLDESDNESDDMNDNAQRPASQETGDYVHGEIKSDRQDVQGGLKKDKPTKTKVFTGKGNVEDRPKKTGRKGKGRTGTGNEGVDSDFYLPQRDTVSELAMVSELQNRIKALVQDEEIEEDESDSEDQKAARLARAPTAPLFLGASGSLLAELKQSIPSMGVLGSEIGNDGNEEIIGED</sequence>
<evidence type="ECO:0008006" key="4">
    <source>
        <dbReference type="Google" id="ProtNLM"/>
    </source>
</evidence>
<reference evidence="2" key="1">
    <citation type="submission" date="2023-08" db="EMBL/GenBank/DDBJ databases">
        <authorList>
            <person name="Audoor S."/>
            <person name="Bilcke G."/>
        </authorList>
    </citation>
    <scope>NUCLEOTIDE SEQUENCE</scope>
</reference>
<keyword evidence="3" id="KW-1185">Reference proteome</keyword>
<dbReference type="AlphaFoldDB" id="A0AAD2FVY8"/>
<comment type="caution">
    <text evidence="2">The sequence shown here is derived from an EMBL/GenBank/DDBJ whole genome shotgun (WGS) entry which is preliminary data.</text>
</comment>
<feature type="compositionally biased region" description="Polar residues" evidence="1">
    <location>
        <begin position="47"/>
        <end position="56"/>
    </location>
</feature>
<evidence type="ECO:0000313" key="3">
    <source>
        <dbReference type="Proteomes" id="UP001295423"/>
    </source>
</evidence>
<protein>
    <recommendedName>
        <fullName evidence="4">Vezatin</fullName>
    </recommendedName>
</protein>
<feature type="region of interest" description="Disordered" evidence="1">
    <location>
        <begin position="764"/>
        <end position="783"/>
    </location>
</feature>
<evidence type="ECO:0000313" key="2">
    <source>
        <dbReference type="EMBL" id="CAJ1954446.1"/>
    </source>
</evidence>
<feature type="compositionally biased region" description="Low complexity" evidence="1">
    <location>
        <begin position="26"/>
        <end position="36"/>
    </location>
</feature>
<feature type="region of interest" description="Disordered" evidence="1">
    <location>
        <begin position="609"/>
        <end position="692"/>
    </location>
</feature>
<feature type="compositionally biased region" description="Acidic residues" evidence="1">
    <location>
        <begin position="609"/>
        <end position="619"/>
    </location>
</feature>
<feature type="compositionally biased region" description="Basic and acidic residues" evidence="1">
    <location>
        <begin position="61"/>
        <end position="77"/>
    </location>
</feature>
<feature type="region of interest" description="Disordered" evidence="1">
    <location>
        <begin position="333"/>
        <end position="363"/>
    </location>
</feature>
<evidence type="ECO:0000256" key="1">
    <source>
        <dbReference type="SAM" id="MobiDB-lite"/>
    </source>
</evidence>
<name>A0AAD2FVY8_9STRA</name>
<accession>A0AAD2FVY8</accession>
<feature type="region of interest" description="Disordered" evidence="1">
    <location>
        <begin position="1"/>
        <end position="95"/>
    </location>
</feature>
<dbReference type="Proteomes" id="UP001295423">
    <property type="component" value="Unassembled WGS sequence"/>
</dbReference>
<organism evidence="2 3">
    <name type="scientific">Cylindrotheca closterium</name>
    <dbReference type="NCBI Taxonomy" id="2856"/>
    <lineage>
        <taxon>Eukaryota</taxon>
        <taxon>Sar</taxon>
        <taxon>Stramenopiles</taxon>
        <taxon>Ochrophyta</taxon>
        <taxon>Bacillariophyta</taxon>
        <taxon>Bacillariophyceae</taxon>
        <taxon>Bacillariophycidae</taxon>
        <taxon>Bacillariales</taxon>
        <taxon>Bacillariaceae</taxon>
        <taxon>Cylindrotheca</taxon>
    </lineage>
</organism>
<feature type="compositionally biased region" description="Acidic residues" evidence="1">
    <location>
        <begin position="15"/>
        <end position="25"/>
    </location>
</feature>
<dbReference type="EMBL" id="CAKOGP040001869">
    <property type="protein sequence ID" value="CAJ1954446.1"/>
    <property type="molecule type" value="Genomic_DNA"/>
</dbReference>